<dbReference type="EMBL" id="ACYE01000503">
    <property type="protein sequence ID" value="EFE37324.1"/>
    <property type="molecule type" value="Genomic_DNA"/>
</dbReference>
<name>D4DLE6_TRIVH</name>
<dbReference type="PANTHER" id="PTHR47793:SF1">
    <property type="entry name" value="HISTONE DEACETYLASE COMPLEX SUBUNIT CTI6"/>
    <property type="match status" value="1"/>
</dbReference>
<dbReference type="InterPro" id="IPR003903">
    <property type="entry name" value="UIM_dom"/>
</dbReference>
<dbReference type="KEGG" id="tve:TRV_08020"/>
<feature type="region of interest" description="Disordered" evidence="4">
    <location>
        <begin position="603"/>
        <end position="632"/>
    </location>
</feature>
<dbReference type="OrthoDB" id="418595at2759"/>
<feature type="compositionally biased region" description="Basic residues" evidence="4">
    <location>
        <begin position="973"/>
        <end position="987"/>
    </location>
</feature>
<feature type="region of interest" description="Disordered" evidence="4">
    <location>
        <begin position="1117"/>
        <end position="1156"/>
    </location>
</feature>
<feature type="compositionally biased region" description="Basic and acidic residues" evidence="4">
    <location>
        <begin position="37"/>
        <end position="50"/>
    </location>
</feature>
<dbReference type="Proteomes" id="UP000008383">
    <property type="component" value="Unassembled WGS sequence"/>
</dbReference>
<dbReference type="SMART" id="SM00249">
    <property type="entry name" value="PHD"/>
    <property type="match status" value="1"/>
</dbReference>
<dbReference type="HOGENOM" id="CLU_272762_0_0_1"/>
<accession>D4DLE6</accession>
<comment type="caution">
    <text evidence="6">The sequence shown here is derived from an EMBL/GenBank/DDBJ whole genome shotgun (WGS) entry which is preliminary data.</text>
</comment>
<dbReference type="GeneID" id="9579847"/>
<dbReference type="InterPro" id="IPR001965">
    <property type="entry name" value="Znf_PHD"/>
</dbReference>
<protein>
    <submittedName>
        <fullName evidence="6">Transcriptional regulator (Cti6), putative</fullName>
    </submittedName>
</protein>
<feature type="compositionally biased region" description="Polar residues" evidence="4">
    <location>
        <begin position="1092"/>
        <end position="1102"/>
    </location>
</feature>
<feature type="compositionally biased region" description="Basic and acidic residues" evidence="4">
    <location>
        <begin position="1147"/>
        <end position="1156"/>
    </location>
</feature>
<dbReference type="InterPro" id="IPR011011">
    <property type="entry name" value="Znf_FYVE_PHD"/>
</dbReference>
<feature type="compositionally biased region" description="Gly residues" evidence="4">
    <location>
        <begin position="143"/>
        <end position="153"/>
    </location>
</feature>
<feature type="compositionally biased region" description="Basic and acidic residues" evidence="4">
    <location>
        <begin position="816"/>
        <end position="828"/>
    </location>
</feature>
<dbReference type="Gene3D" id="3.30.40.10">
    <property type="entry name" value="Zinc/RING finger domain, C3HC4 (zinc finger)"/>
    <property type="match status" value="1"/>
</dbReference>
<reference evidence="7" key="1">
    <citation type="journal article" date="2011" name="Genome Biol.">
        <title>Comparative and functional genomics provide insights into the pathogenicity of dermatophytic fungi.</title>
        <authorList>
            <person name="Burmester A."/>
            <person name="Shelest E."/>
            <person name="Gloeckner G."/>
            <person name="Heddergott C."/>
            <person name="Schindler S."/>
            <person name="Staib P."/>
            <person name="Heidel A."/>
            <person name="Felder M."/>
            <person name="Petzold A."/>
            <person name="Szafranski K."/>
            <person name="Feuermann M."/>
            <person name="Pedruzzi I."/>
            <person name="Priebe S."/>
            <person name="Groth M."/>
            <person name="Winkler R."/>
            <person name="Li W."/>
            <person name="Kniemeyer O."/>
            <person name="Schroeckh V."/>
            <person name="Hertweck C."/>
            <person name="Hube B."/>
            <person name="White T.C."/>
            <person name="Platzer M."/>
            <person name="Guthke R."/>
            <person name="Heitman J."/>
            <person name="Woestemeyer J."/>
            <person name="Zipfel P.F."/>
            <person name="Monod M."/>
            <person name="Brakhage A.A."/>
        </authorList>
    </citation>
    <scope>NUCLEOTIDE SEQUENCE [LARGE SCALE GENOMIC DNA]</scope>
    <source>
        <strain evidence="7">HKI 0517</strain>
    </source>
</reference>
<dbReference type="InterPro" id="IPR053051">
    <property type="entry name" value="HDAC_complex_subunit"/>
</dbReference>
<dbReference type="Pfam" id="PF20826">
    <property type="entry name" value="PHD_5"/>
    <property type="match status" value="1"/>
</dbReference>
<keyword evidence="1" id="KW-0479">Metal-binding</keyword>
<dbReference type="GO" id="GO:0070210">
    <property type="term" value="C:Rpd3L-Expanded complex"/>
    <property type="evidence" value="ECO:0007669"/>
    <property type="project" value="TreeGrafter"/>
</dbReference>
<dbReference type="SUPFAM" id="SSF57903">
    <property type="entry name" value="FYVE/PHD zinc finger"/>
    <property type="match status" value="1"/>
</dbReference>
<dbReference type="PROSITE" id="PS50330">
    <property type="entry name" value="UIM"/>
    <property type="match status" value="1"/>
</dbReference>
<dbReference type="GO" id="GO:0061186">
    <property type="term" value="P:negative regulation of silent mating-type cassette heterochromatin formation"/>
    <property type="evidence" value="ECO:0007669"/>
    <property type="project" value="TreeGrafter"/>
</dbReference>
<feature type="compositionally biased region" description="Low complexity" evidence="4">
    <location>
        <begin position="1123"/>
        <end position="1146"/>
    </location>
</feature>
<proteinExistence type="predicted"/>
<dbReference type="InterPro" id="IPR013083">
    <property type="entry name" value="Znf_RING/FYVE/PHD"/>
</dbReference>
<dbReference type="GO" id="GO:0033698">
    <property type="term" value="C:Rpd3L complex"/>
    <property type="evidence" value="ECO:0007669"/>
    <property type="project" value="TreeGrafter"/>
</dbReference>
<feature type="compositionally biased region" description="Basic and acidic residues" evidence="4">
    <location>
        <begin position="121"/>
        <end position="141"/>
    </location>
</feature>
<dbReference type="GO" id="GO:0061188">
    <property type="term" value="P:negative regulation of rDNA heterochromatin formation"/>
    <property type="evidence" value="ECO:0007669"/>
    <property type="project" value="TreeGrafter"/>
</dbReference>
<evidence type="ECO:0000256" key="4">
    <source>
        <dbReference type="SAM" id="MobiDB-lite"/>
    </source>
</evidence>
<sequence length="1183" mass="127904">MQREHEAVCPDLPNHACYLNRGGLLRAGRCRCWHSGRGDGESKRDARQAEDTTGGKGDKGREGGSWRLSGRLAARRRLVKRVKLRFFFFFFFAARFLDVSTLASLGSQWQTRLIGEAGGNRGEKDKTRQKGSRDGDRDSKMGEGAGDDGGGGGDVAMSGGLVYEQPILIEYYIPKPSSTQSHRKTCLFFGYLYAFLYPAGSILSISLPITSQQIEKALKMKLKAAEATDSKYTPARASIHYTQPSGYVGIILLEHLHIESPCFSERRRDATTSTSASSSIIASQSSSIHLLGLILEVELPFFPDVSVFGAWQASHSQPPCRFLSLFFSSCLISASASSSSSSSSSSLHLLHLPVLSCRRRRLAVCSWPWAGTELLARLLFSKNSINSNPRLSPSTPNVNFDFVHFPPTSTSLACSSARSRIFPYASPASLPPARSQPAPILETLPFGRRGFVSQKDRDFCPLAPRSFASILTRAAGPLRPDNISHDTSLHLSLNSLSRPERTTRSNNNGNKPTPPRRSAAQRSQSLDDGADTASSKNDAATSGSGSGSGTSTRQQRQSRGREEVEADADADVTLTGDEFDEEGEEEITRCICGHQDYPGLPAHRGGAAAASSSKGGKDGDGQGAGSGADAQSDDAGSLFIQCDECKVWQHGGCVGIMEEASSPDEYFCERCRKDLHSIIVGPHGGGWYLSCLFTAAVFLRFTASSIDFSGTTYTFNCSRNTRYTLYRMASLPPLSPAALSLSSPHHPSTCLAPQSPASFELRHSSKSGSTSSASSTTSRETAKTSKDKKLKSSDTSPRTKRRTMNSRDAAYDEEELLRRAIEESKEDTASLAEETTTGRRGKRSRSVSELNKQAAKRQRTSSPSPSSRSKPSRRNTRSPSEEETKSKTASVNGNQKKTRATRNQREKEPEPEPEPEKEAAPEPVSRRKGRSDRRKGEDSEPPETTSPTKPTPNAPAQSASDTPTASTPVSKPATRKSGRPPARRGRLGRNQYTRDRDPPNGTTDAISNSPRRGQSREDVTTGDSPTSASNAGPNGTYANGETGKASRPRYMNPNRTTMNDMRRRVAAILEFISRLQVEMAASGEQPTRPPGDSSSTMATTSRDMAATIAKAEAILNGLTNGTSSSECQSSSDAQVAPTSAPAPDADAAGKDKDFKDLTSGEMMDVLTRGLFKWQELFGKYGDK</sequence>
<feature type="compositionally biased region" description="Polar residues" evidence="4">
    <location>
        <begin position="1021"/>
        <end position="1039"/>
    </location>
</feature>
<feature type="compositionally biased region" description="Low complexity" evidence="4">
    <location>
        <begin position="605"/>
        <end position="614"/>
    </location>
</feature>
<evidence type="ECO:0000256" key="3">
    <source>
        <dbReference type="ARBA" id="ARBA00022833"/>
    </source>
</evidence>
<feature type="compositionally biased region" description="Polar residues" evidence="4">
    <location>
        <begin position="520"/>
        <end position="540"/>
    </location>
</feature>
<dbReference type="PANTHER" id="PTHR47793">
    <property type="entry name" value="HISTONE DEACETYLASE COMPLEX SUBUNIT CTI6"/>
    <property type="match status" value="1"/>
</dbReference>
<feature type="region of interest" description="Disordered" evidence="4">
    <location>
        <begin position="116"/>
        <end position="153"/>
    </location>
</feature>
<keyword evidence="2" id="KW-0863">Zinc-finger</keyword>
<organism evidence="6 7">
    <name type="scientific">Trichophyton verrucosum (strain HKI 0517)</name>
    <dbReference type="NCBI Taxonomy" id="663202"/>
    <lineage>
        <taxon>Eukaryota</taxon>
        <taxon>Fungi</taxon>
        <taxon>Dikarya</taxon>
        <taxon>Ascomycota</taxon>
        <taxon>Pezizomycotina</taxon>
        <taxon>Eurotiomycetes</taxon>
        <taxon>Eurotiomycetidae</taxon>
        <taxon>Onygenales</taxon>
        <taxon>Arthrodermataceae</taxon>
        <taxon>Trichophyton</taxon>
    </lineage>
</organism>
<feature type="region of interest" description="Disordered" evidence="4">
    <location>
        <begin position="492"/>
        <end position="582"/>
    </location>
</feature>
<evidence type="ECO:0000313" key="7">
    <source>
        <dbReference type="Proteomes" id="UP000008383"/>
    </source>
</evidence>
<feature type="compositionally biased region" description="Basic and acidic residues" evidence="4">
    <location>
        <begin position="903"/>
        <end position="920"/>
    </location>
</feature>
<evidence type="ECO:0000256" key="2">
    <source>
        <dbReference type="ARBA" id="ARBA00022771"/>
    </source>
</evidence>
<feature type="compositionally biased region" description="Polar residues" evidence="4">
    <location>
        <begin position="954"/>
        <end position="969"/>
    </location>
</feature>
<dbReference type="RefSeq" id="XP_003017969.1">
    <property type="nucleotide sequence ID" value="XM_003017923.1"/>
</dbReference>
<evidence type="ECO:0000259" key="5">
    <source>
        <dbReference type="SMART" id="SM00249"/>
    </source>
</evidence>
<dbReference type="AlphaFoldDB" id="D4DLE6"/>
<feature type="region of interest" description="Disordered" evidence="4">
    <location>
        <begin position="742"/>
        <end position="1061"/>
    </location>
</feature>
<evidence type="ECO:0000313" key="6">
    <source>
        <dbReference type="EMBL" id="EFE37324.1"/>
    </source>
</evidence>
<feature type="compositionally biased region" description="Polar residues" evidence="4">
    <location>
        <begin position="1000"/>
        <end position="1012"/>
    </location>
</feature>
<evidence type="ECO:0000256" key="1">
    <source>
        <dbReference type="ARBA" id="ARBA00022723"/>
    </source>
</evidence>
<keyword evidence="7" id="KW-1185">Reference proteome</keyword>
<feature type="region of interest" description="Disordered" evidence="4">
    <location>
        <begin position="1080"/>
        <end position="1104"/>
    </location>
</feature>
<feature type="compositionally biased region" description="Low complexity" evidence="4">
    <location>
        <begin position="860"/>
        <end position="869"/>
    </location>
</feature>
<feature type="region of interest" description="Disordered" evidence="4">
    <location>
        <begin position="37"/>
        <end position="66"/>
    </location>
</feature>
<gene>
    <name evidence="6" type="ORF">TRV_08020</name>
</gene>
<feature type="compositionally biased region" description="Low complexity" evidence="4">
    <location>
        <begin position="766"/>
        <end position="779"/>
    </location>
</feature>
<keyword evidence="3" id="KW-0862">Zinc</keyword>
<feature type="compositionally biased region" description="Basic and acidic residues" evidence="4">
    <location>
        <begin position="780"/>
        <end position="792"/>
    </location>
</feature>
<dbReference type="GO" id="GO:0008270">
    <property type="term" value="F:zinc ion binding"/>
    <property type="evidence" value="ECO:0007669"/>
    <property type="project" value="UniProtKB-KW"/>
</dbReference>
<feature type="domain" description="Zinc finger PHD-type" evidence="5">
    <location>
        <begin position="589"/>
        <end position="672"/>
    </location>
</feature>